<name>A0AAU9KFK5_9CILI</name>
<feature type="domain" description="Myb-like" evidence="7">
    <location>
        <begin position="70"/>
        <end position="121"/>
    </location>
</feature>
<keyword evidence="2" id="KW-0677">Repeat</keyword>
<keyword evidence="10" id="KW-1185">Reference proteome</keyword>
<organism evidence="9 10">
    <name type="scientific">Blepharisma stoltei</name>
    <dbReference type="NCBI Taxonomy" id="1481888"/>
    <lineage>
        <taxon>Eukaryota</taxon>
        <taxon>Sar</taxon>
        <taxon>Alveolata</taxon>
        <taxon>Ciliophora</taxon>
        <taxon>Postciliodesmatophora</taxon>
        <taxon>Heterotrichea</taxon>
        <taxon>Heterotrichida</taxon>
        <taxon>Blepharismidae</taxon>
        <taxon>Blepharisma</taxon>
    </lineage>
</organism>
<evidence type="ECO:0000256" key="6">
    <source>
        <dbReference type="ARBA" id="ARBA00023242"/>
    </source>
</evidence>
<evidence type="ECO:0000256" key="5">
    <source>
        <dbReference type="ARBA" id="ARBA00023163"/>
    </source>
</evidence>
<dbReference type="PROSITE" id="PS50090">
    <property type="entry name" value="MYB_LIKE"/>
    <property type="match status" value="3"/>
</dbReference>
<evidence type="ECO:0000313" key="9">
    <source>
        <dbReference type="EMBL" id="CAG9334473.1"/>
    </source>
</evidence>
<feature type="domain" description="HTH myb-type" evidence="8">
    <location>
        <begin position="178"/>
        <end position="228"/>
    </location>
</feature>
<comment type="caution">
    <text evidence="9">The sequence shown here is derived from an EMBL/GenBank/DDBJ whole genome shotgun (WGS) entry which is preliminary data.</text>
</comment>
<dbReference type="EMBL" id="CAJZBQ010000058">
    <property type="protein sequence ID" value="CAG9334473.1"/>
    <property type="molecule type" value="Genomic_DNA"/>
</dbReference>
<feature type="domain" description="Myb-like" evidence="7">
    <location>
        <begin position="122"/>
        <end position="173"/>
    </location>
</feature>
<dbReference type="Pfam" id="PF13921">
    <property type="entry name" value="Myb_DNA-bind_6"/>
    <property type="match status" value="1"/>
</dbReference>
<dbReference type="PANTHER" id="PTHR45614">
    <property type="entry name" value="MYB PROTEIN-RELATED"/>
    <property type="match status" value="1"/>
</dbReference>
<evidence type="ECO:0000259" key="8">
    <source>
        <dbReference type="PROSITE" id="PS51294"/>
    </source>
</evidence>
<dbReference type="InterPro" id="IPR017930">
    <property type="entry name" value="Myb_dom"/>
</dbReference>
<sequence length="343" mass="40505">MHIAAVYQDHRLQIYKKSLTYLYFAISIIIYRSISDFNSLDTKNLVKIKMENSTSNSDLNSYFIEDSIETPKQNKHWWTPEEDEMLKELVSQFGAKNWKEIARFFENRTDVQCLHRWQKVLSPGLVKGQWTKEEDEIVIRLVKKYGPRYWSTIASNLPGRIGKQCRERWHNHLNPNIKRDNWTTEEDIIIINSHAELGNRWAEIAKRLPGRTDNAIKNHWNSTLKRKMKLLKKDYLGEAGTPCKKQKFEDPTMEVLKSQMLKNNENYNELSGEESIKTLATPEKRKELEQVQENFTPLRQQPAQVLYYVSPDYEELIVDKTITSQQIIQSIEQQAKLLWIESN</sequence>
<evidence type="ECO:0000256" key="2">
    <source>
        <dbReference type="ARBA" id="ARBA00022737"/>
    </source>
</evidence>
<dbReference type="GO" id="GO:0000978">
    <property type="term" value="F:RNA polymerase II cis-regulatory region sequence-specific DNA binding"/>
    <property type="evidence" value="ECO:0007669"/>
    <property type="project" value="TreeGrafter"/>
</dbReference>
<dbReference type="FunFam" id="1.10.10.60:FF:000016">
    <property type="entry name" value="Transcriptional activator Myb isoform A"/>
    <property type="match status" value="1"/>
</dbReference>
<dbReference type="InterPro" id="IPR001005">
    <property type="entry name" value="SANT/Myb"/>
</dbReference>
<dbReference type="CDD" id="cd00167">
    <property type="entry name" value="SANT"/>
    <property type="match status" value="3"/>
</dbReference>
<dbReference type="InterPro" id="IPR050560">
    <property type="entry name" value="MYB_TF"/>
</dbReference>
<dbReference type="PANTHER" id="PTHR45614:SF25">
    <property type="entry name" value="MYB PROTEIN"/>
    <property type="match status" value="1"/>
</dbReference>
<dbReference type="SMART" id="SM00717">
    <property type="entry name" value="SANT"/>
    <property type="match status" value="3"/>
</dbReference>
<keyword evidence="6" id="KW-0539">Nucleus</keyword>
<dbReference type="PROSITE" id="PS51294">
    <property type="entry name" value="HTH_MYB"/>
    <property type="match status" value="3"/>
</dbReference>
<comment type="subcellular location">
    <subcellularLocation>
        <location evidence="1">Nucleus</location>
    </subcellularLocation>
</comment>
<gene>
    <name evidence="9" type="ORF">BSTOLATCC_MIC61088</name>
</gene>
<dbReference type="GO" id="GO:0005634">
    <property type="term" value="C:nucleus"/>
    <property type="evidence" value="ECO:0007669"/>
    <property type="project" value="UniProtKB-SubCell"/>
</dbReference>
<evidence type="ECO:0000256" key="4">
    <source>
        <dbReference type="ARBA" id="ARBA00023125"/>
    </source>
</evidence>
<dbReference type="Gene3D" id="1.10.10.60">
    <property type="entry name" value="Homeodomain-like"/>
    <property type="match status" value="3"/>
</dbReference>
<dbReference type="SUPFAM" id="SSF46689">
    <property type="entry name" value="Homeodomain-like"/>
    <property type="match status" value="2"/>
</dbReference>
<evidence type="ECO:0000256" key="1">
    <source>
        <dbReference type="ARBA" id="ARBA00004123"/>
    </source>
</evidence>
<dbReference type="GO" id="GO:0000981">
    <property type="term" value="F:DNA-binding transcription factor activity, RNA polymerase II-specific"/>
    <property type="evidence" value="ECO:0007669"/>
    <property type="project" value="TreeGrafter"/>
</dbReference>
<keyword evidence="5" id="KW-0804">Transcription</keyword>
<dbReference type="Proteomes" id="UP001162131">
    <property type="component" value="Unassembled WGS sequence"/>
</dbReference>
<feature type="domain" description="Myb-like" evidence="7">
    <location>
        <begin position="174"/>
        <end position="224"/>
    </location>
</feature>
<evidence type="ECO:0000259" key="7">
    <source>
        <dbReference type="PROSITE" id="PS50090"/>
    </source>
</evidence>
<evidence type="ECO:0000256" key="3">
    <source>
        <dbReference type="ARBA" id="ARBA00023015"/>
    </source>
</evidence>
<dbReference type="InterPro" id="IPR009057">
    <property type="entry name" value="Homeodomain-like_sf"/>
</dbReference>
<evidence type="ECO:0000313" key="10">
    <source>
        <dbReference type="Proteomes" id="UP001162131"/>
    </source>
</evidence>
<reference evidence="9" key="1">
    <citation type="submission" date="2021-09" db="EMBL/GenBank/DDBJ databases">
        <authorList>
            <consortium name="AG Swart"/>
            <person name="Singh M."/>
            <person name="Singh A."/>
            <person name="Seah K."/>
            <person name="Emmerich C."/>
        </authorList>
    </citation>
    <scope>NUCLEOTIDE SEQUENCE</scope>
    <source>
        <strain evidence="9">ATCC30299</strain>
    </source>
</reference>
<protein>
    <submittedName>
        <fullName evidence="9">Uncharacterized protein</fullName>
    </submittedName>
</protein>
<feature type="domain" description="HTH myb-type" evidence="8">
    <location>
        <begin position="122"/>
        <end position="177"/>
    </location>
</feature>
<proteinExistence type="predicted"/>
<dbReference type="Pfam" id="PF00249">
    <property type="entry name" value="Myb_DNA-binding"/>
    <property type="match status" value="1"/>
</dbReference>
<accession>A0AAU9KFK5</accession>
<dbReference type="FunFam" id="1.10.10.60:FF:000010">
    <property type="entry name" value="Transcriptional activator Myb isoform A"/>
    <property type="match status" value="1"/>
</dbReference>
<dbReference type="AlphaFoldDB" id="A0AAU9KFK5"/>
<keyword evidence="4" id="KW-0238">DNA-binding</keyword>
<keyword evidence="3" id="KW-0805">Transcription regulation</keyword>
<feature type="domain" description="HTH myb-type" evidence="8">
    <location>
        <begin position="70"/>
        <end position="121"/>
    </location>
</feature>